<proteinExistence type="predicted"/>
<accession>A0A9P7E2N7</accession>
<dbReference type="GO" id="GO:0003735">
    <property type="term" value="F:structural constituent of ribosome"/>
    <property type="evidence" value="ECO:0007669"/>
    <property type="project" value="InterPro"/>
</dbReference>
<comment type="caution">
    <text evidence="2">The sequence shown here is derived from an EMBL/GenBank/DDBJ whole genome shotgun (WGS) entry which is preliminary data.</text>
</comment>
<evidence type="ECO:0000313" key="3">
    <source>
        <dbReference type="Proteomes" id="UP000807769"/>
    </source>
</evidence>
<name>A0A9P7E2N7_9AGAM</name>
<dbReference type="RefSeq" id="XP_041189098.1">
    <property type="nucleotide sequence ID" value="XM_041343679.1"/>
</dbReference>
<reference evidence="2" key="1">
    <citation type="journal article" date="2020" name="New Phytol.">
        <title>Comparative genomics reveals dynamic genome evolution in host specialist ectomycorrhizal fungi.</title>
        <authorList>
            <person name="Lofgren L.A."/>
            <person name="Nguyen N.H."/>
            <person name="Vilgalys R."/>
            <person name="Ruytinx J."/>
            <person name="Liao H.L."/>
            <person name="Branco S."/>
            <person name="Kuo A."/>
            <person name="LaButti K."/>
            <person name="Lipzen A."/>
            <person name="Andreopoulos W."/>
            <person name="Pangilinan J."/>
            <person name="Riley R."/>
            <person name="Hundley H."/>
            <person name="Na H."/>
            <person name="Barry K."/>
            <person name="Grigoriev I.V."/>
            <person name="Stajich J.E."/>
            <person name="Kennedy P.G."/>
        </authorList>
    </citation>
    <scope>NUCLEOTIDE SEQUENCE</scope>
    <source>
        <strain evidence="2">MN1</strain>
    </source>
</reference>
<evidence type="ECO:0000313" key="2">
    <source>
        <dbReference type="EMBL" id="KAG1809189.1"/>
    </source>
</evidence>
<dbReference type="PANTHER" id="PTHR28174:SF1">
    <property type="entry name" value="LARGE RIBOSOMAL SUBUNIT PROTEIN BL31M"/>
    <property type="match status" value="1"/>
</dbReference>
<dbReference type="EMBL" id="JABBWG010000035">
    <property type="protein sequence ID" value="KAG1809189.1"/>
    <property type="molecule type" value="Genomic_DNA"/>
</dbReference>
<evidence type="ECO:0008006" key="4">
    <source>
        <dbReference type="Google" id="ProtNLM"/>
    </source>
</evidence>
<dbReference type="GO" id="GO:0005762">
    <property type="term" value="C:mitochondrial large ribosomal subunit"/>
    <property type="evidence" value="ECO:0007669"/>
    <property type="project" value="InterPro"/>
</dbReference>
<feature type="region of interest" description="Disordered" evidence="1">
    <location>
        <begin position="135"/>
        <end position="156"/>
    </location>
</feature>
<feature type="region of interest" description="Disordered" evidence="1">
    <location>
        <begin position="13"/>
        <end position="32"/>
    </location>
</feature>
<dbReference type="GeneID" id="64637695"/>
<gene>
    <name evidence="2" type="ORF">BJ212DRAFT_622402</name>
</gene>
<dbReference type="PANTHER" id="PTHR28174">
    <property type="entry name" value="54S RIBOSOMAL PROTEIN L36, MITOCHONDRIAL"/>
    <property type="match status" value="1"/>
</dbReference>
<dbReference type="OrthoDB" id="5587740at2759"/>
<sequence length="156" mass="17441">MYRKPTMSLLCKRPSAGLLSPSPLKRSVSTSPYGRSHVFKQRLPKLPNPVVPHFPQRVVRADGSSYMQWTTSPRSRITLTRDTTNNPLWNATQRLSGAVGEGGIEDEEQEGTGRLGRFRRRFGQEVGAGEWTELQEGIEAEVEPPLSKKQKAAPKK</sequence>
<protein>
    <recommendedName>
        <fullName evidence="4">50S ribosomal protein L36</fullName>
    </recommendedName>
</protein>
<keyword evidence="3" id="KW-1185">Reference proteome</keyword>
<feature type="region of interest" description="Disordered" evidence="1">
    <location>
        <begin position="96"/>
        <end position="118"/>
    </location>
</feature>
<dbReference type="AlphaFoldDB" id="A0A9P7E2N7"/>
<evidence type="ECO:0000256" key="1">
    <source>
        <dbReference type="SAM" id="MobiDB-lite"/>
    </source>
</evidence>
<dbReference type="GO" id="GO:0032543">
    <property type="term" value="P:mitochondrial translation"/>
    <property type="evidence" value="ECO:0007669"/>
    <property type="project" value="InterPro"/>
</dbReference>
<dbReference type="InterPro" id="IPR034600">
    <property type="entry name" value="Ribosomal_bL31m"/>
</dbReference>
<dbReference type="Proteomes" id="UP000807769">
    <property type="component" value="Unassembled WGS sequence"/>
</dbReference>
<organism evidence="2 3">
    <name type="scientific">Suillus subaureus</name>
    <dbReference type="NCBI Taxonomy" id="48587"/>
    <lineage>
        <taxon>Eukaryota</taxon>
        <taxon>Fungi</taxon>
        <taxon>Dikarya</taxon>
        <taxon>Basidiomycota</taxon>
        <taxon>Agaricomycotina</taxon>
        <taxon>Agaricomycetes</taxon>
        <taxon>Agaricomycetidae</taxon>
        <taxon>Boletales</taxon>
        <taxon>Suillineae</taxon>
        <taxon>Suillaceae</taxon>
        <taxon>Suillus</taxon>
    </lineage>
</organism>
<dbReference type="Gene3D" id="6.20.130.10">
    <property type="match status" value="1"/>
</dbReference>